<feature type="region of interest" description="Disordered" evidence="5">
    <location>
        <begin position="138"/>
        <end position="228"/>
    </location>
</feature>
<dbReference type="GO" id="GO:0008270">
    <property type="term" value="F:zinc ion binding"/>
    <property type="evidence" value="ECO:0007669"/>
    <property type="project" value="UniProtKB-KW"/>
</dbReference>
<accession>A0A9N9SJB6</accession>
<keyword evidence="3 4" id="KW-0862">Zinc</keyword>
<dbReference type="PROSITE" id="PS50103">
    <property type="entry name" value="ZF_C3H1"/>
    <property type="match status" value="1"/>
</dbReference>
<evidence type="ECO:0000256" key="4">
    <source>
        <dbReference type="PROSITE-ProRule" id="PRU00723"/>
    </source>
</evidence>
<dbReference type="InterPro" id="IPR000571">
    <property type="entry name" value="Znf_CCCH"/>
</dbReference>
<evidence type="ECO:0000256" key="1">
    <source>
        <dbReference type="ARBA" id="ARBA00022723"/>
    </source>
</evidence>
<proteinExistence type="predicted"/>
<reference evidence="7" key="1">
    <citation type="submission" date="2022-01" db="EMBL/GenBank/DDBJ databases">
        <authorList>
            <person name="King R."/>
        </authorList>
    </citation>
    <scope>NUCLEOTIDE SEQUENCE</scope>
</reference>
<name>A0A9N9SJB6_PHACE</name>
<sequence>MSDGQDNSNPTLGVNAAVGADIPFTPQYSELYPKFLYHNIVPSADPKHRNTLLVKTEKISDDGENTTIGRIIYCRDAIEKGLCLRGSNCKYSHPYEYERNPTLALRLDHIISHLNELHIMLDLPSRCTEPPRKFVDRFSSHNNIIDRPCPPSLGRNESRPSTSGSESQPPEQQPVTSRRDRGSSPRRGGRRGRGRGRSITRSISSDRLNRGSSNQLLSLTERLTKSQP</sequence>
<dbReference type="SUPFAM" id="SSF90229">
    <property type="entry name" value="CCCH zinc finger"/>
    <property type="match status" value="1"/>
</dbReference>
<evidence type="ECO:0000259" key="6">
    <source>
        <dbReference type="PROSITE" id="PS50103"/>
    </source>
</evidence>
<feature type="domain" description="C3H1-type" evidence="6">
    <location>
        <begin position="73"/>
        <end position="96"/>
    </location>
</feature>
<evidence type="ECO:0000256" key="2">
    <source>
        <dbReference type="ARBA" id="ARBA00022771"/>
    </source>
</evidence>
<protein>
    <recommendedName>
        <fullName evidence="6">C3H1-type domain-containing protein</fullName>
    </recommendedName>
</protein>
<evidence type="ECO:0000256" key="5">
    <source>
        <dbReference type="SAM" id="MobiDB-lite"/>
    </source>
</evidence>
<dbReference type="EMBL" id="OU896711">
    <property type="protein sequence ID" value="CAG9822221.1"/>
    <property type="molecule type" value="Genomic_DNA"/>
</dbReference>
<dbReference type="InterPro" id="IPR036855">
    <property type="entry name" value="Znf_CCCH_sf"/>
</dbReference>
<keyword evidence="8" id="KW-1185">Reference proteome</keyword>
<dbReference type="Proteomes" id="UP001153737">
    <property type="component" value="Chromosome 5"/>
</dbReference>
<reference evidence="7" key="2">
    <citation type="submission" date="2022-10" db="EMBL/GenBank/DDBJ databases">
        <authorList>
            <consortium name="ENA_rothamsted_submissions"/>
            <consortium name="culmorum"/>
            <person name="King R."/>
        </authorList>
    </citation>
    <scope>NUCLEOTIDE SEQUENCE</scope>
</reference>
<feature type="zinc finger region" description="C3H1-type" evidence="4">
    <location>
        <begin position="73"/>
        <end position="96"/>
    </location>
</feature>
<gene>
    <name evidence="7" type="ORF">PHAECO_LOCUS9100</name>
</gene>
<keyword evidence="1 4" id="KW-0479">Metal-binding</keyword>
<organism evidence="7 8">
    <name type="scientific">Phaedon cochleariae</name>
    <name type="common">Mustard beetle</name>
    <dbReference type="NCBI Taxonomy" id="80249"/>
    <lineage>
        <taxon>Eukaryota</taxon>
        <taxon>Metazoa</taxon>
        <taxon>Ecdysozoa</taxon>
        <taxon>Arthropoda</taxon>
        <taxon>Hexapoda</taxon>
        <taxon>Insecta</taxon>
        <taxon>Pterygota</taxon>
        <taxon>Neoptera</taxon>
        <taxon>Endopterygota</taxon>
        <taxon>Coleoptera</taxon>
        <taxon>Polyphaga</taxon>
        <taxon>Cucujiformia</taxon>
        <taxon>Chrysomeloidea</taxon>
        <taxon>Chrysomelidae</taxon>
        <taxon>Chrysomelinae</taxon>
        <taxon>Chrysomelini</taxon>
        <taxon>Phaedon</taxon>
    </lineage>
</organism>
<evidence type="ECO:0000256" key="3">
    <source>
        <dbReference type="ARBA" id="ARBA00022833"/>
    </source>
</evidence>
<keyword evidence="2 4" id="KW-0863">Zinc-finger</keyword>
<evidence type="ECO:0000313" key="8">
    <source>
        <dbReference type="Proteomes" id="UP001153737"/>
    </source>
</evidence>
<evidence type="ECO:0000313" key="7">
    <source>
        <dbReference type="EMBL" id="CAG9822221.1"/>
    </source>
</evidence>
<feature type="compositionally biased region" description="Basic residues" evidence="5">
    <location>
        <begin position="187"/>
        <end position="198"/>
    </location>
</feature>
<feature type="compositionally biased region" description="Polar residues" evidence="5">
    <location>
        <begin position="159"/>
        <end position="175"/>
    </location>
</feature>
<dbReference type="AlphaFoldDB" id="A0A9N9SJB6"/>